<organism evidence="1 2">
    <name type="scientific">Coprinopsis marcescibilis</name>
    <name type="common">Agaric fungus</name>
    <name type="synonym">Psathyrella marcescibilis</name>
    <dbReference type="NCBI Taxonomy" id="230819"/>
    <lineage>
        <taxon>Eukaryota</taxon>
        <taxon>Fungi</taxon>
        <taxon>Dikarya</taxon>
        <taxon>Basidiomycota</taxon>
        <taxon>Agaricomycotina</taxon>
        <taxon>Agaricomycetes</taxon>
        <taxon>Agaricomycetidae</taxon>
        <taxon>Agaricales</taxon>
        <taxon>Agaricineae</taxon>
        <taxon>Psathyrellaceae</taxon>
        <taxon>Coprinopsis</taxon>
    </lineage>
</organism>
<dbReference type="AlphaFoldDB" id="A0A5C3KC94"/>
<protein>
    <submittedName>
        <fullName evidence="1">Uncharacterized protein</fullName>
    </submittedName>
</protein>
<dbReference type="OrthoDB" id="2635672at2759"/>
<gene>
    <name evidence="1" type="ORF">FA15DRAFT_675894</name>
</gene>
<dbReference type="EMBL" id="ML210474">
    <property type="protein sequence ID" value="TFK17689.1"/>
    <property type="molecule type" value="Genomic_DNA"/>
</dbReference>
<sequence length="555" mass="62300">MSNVSRKFEGLPDELWAHIVSYPDLLEPRETLLNLATTSRQLYRISLLAYLKHLGNPLPHARLSIQLSRANVNTGGGAHPWVQLTCDALTALRLPYLITHTAELVCTFPKAGSIVHPCNRLIAALDQFDAVEDVKLDFNGNKDTQGGSSMAEWSDTLSRLLNTLLEKGCKELEISGLTEIVKDYVHIPRPAPTPPRWTVPNPTVLPPDEAILQGPEWRFERVSSSPHIIATLSPLARQRTRLQCLSVNLSPVLAQPPLLQWLYSALLASSRAGTFKALKIEHFVLTSDICPWSRFSTFIAQAVGKNSNQQLEALELHRIGSSTRVDFVAWLEEFPFLKRLALLKIHLPSALDSQGWPEGRPPPYLKHLEQLVLTMSWFNHMWAAKDLQTRFPKLQELTVLFEQQRGFTTQIGDGTVREQFQWLSKQYKQGIEGKRFLPYRVTLKFTFDATTIACFHDAPTYIGGWFDCVEKVVLAVTTEAFDQEQLVVGSGSVVGQALSMFKNLQSLSITSTSELARGGARTLADHLAARKTKLHLTHFEVDGEIRAWGRKTDDK</sequence>
<reference evidence="1 2" key="1">
    <citation type="journal article" date="2019" name="Nat. Ecol. Evol.">
        <title>Megaphylogeny resolves global patterns of mushroom evolution.</title>
        <authorList>
            <person name="Varga T."/>
            <person name="Krizsan K."/>
            <person name="Foldi C."/>
            <person name="Dima B."/>
            <person name="Sanchez-Garcia M."/>
            <person name="Sanchez-Ramirez S."/>
            <person name="Szollosi G.J."/>
            <person name="Szarkandi J.G."/>
            <person name="Papp V."/>
            <person name="Albert L."/>
            <person name="Andreopoulos W."/>
            <person name="Angelini C."/>
            <person name="Antonin V."/>
            <person name="Barry K.W."/>
            <person name="Bougher N.L."/>
            <person name="Buchanan P."/>
            <person name="Buyck B."/>
            <person name="Bense V."/>
            <person name="Catcheside P."/>
            <person name="Chovatia M."/>
            <person name="Cooper J."/>
            <person name="Damon W."/>
            <person name="Desjardin D."/>
            <person name="Finy P."/>
            <person name="Geml J."/>
            <person name="Haridas S."/>
            <person name="Hughes K."/>
            <person name="Justo A."/>
            <person name="Karasinski D."/>
            <person name="Kautmanova I."/>
            <person name="Kiss B."/>
            <person name="Kocsube S."/>
            <person name="Kotiranta H."/>
            <person name="LaButti K.M."/>
            <person name="Lechner B.E."/>
            <person name="Liimatainen K."/>
            <person name="Lipzen A."/>
            <person name="Lukacs Z."/>
            <person name="Mihaltcheva S."/>
            <person name="Morgado L.N."/>
            <person name="Niskanen T."/>
            <person name="Noordeloos M.E."/>
            <person name="Ohm R.A."/>
            <person name="Ortiz-Santana B."/>
            <person name="Ovrebo C."/>
            <person name="Racz N."/>
            <person name="Riley R."/>
            <person name="Savchenko A."/>
            <person name="Shiryaev A."/>
            <person name="Soop K."/>
            <person name="Spirin V."/>
            <person name="Szebenyi C."/>
            <person name="Tomsovsky M."/>
            <person name="Tulloss R.E."/>
            <person name="Uehling J."/>
            <person name="Grigoriev I.V."/>
            <person name="Vagvolgyi C."/>
            <person name="Papp T."/>
            <person name="Martin F.M."/>
            <person name="Miettinen O."/>
            <person name="Hibbett D.S."/>
            <person name="Nagy L.G."/>
        </authorList>
    </citation>
    <scope>NUCLEOTIDE SEQUENCE [LARGE SCALE GENOMIC DNA]</scope>
    <source>
        <strain evidence="1 2">CBS 121175</strain>
    </source>
</reference>
<keyword evidence="2" id="KW-1185">Reference proteome</keyword>
<name>A0A5C3KC94_COPMA</name>
<evidence type="ECO:0000313" key="1">
    <source>
        <dbReference type="EMBL" id="TFK17689.1"/>
    </source>
</evidence>
<proteinExistence type="predicted"/>
<accession>A0A5C3KC94</accession>
<dbReference type="Proteomes" id="UP000307440">
    <property type="component" value="Unassembled WGS sequence"/>
</dbReference>
<dbReference type="CDD" id="cd09917">
    <property type="entry name" value="F-box_SF"/>
    <property type="match status" value="1"/>
</dbReference>
<evidence type="ECO:0000313" key="2">
    <source>
        <dbReference type="Proteomes" id="UP000307440"/>
    </source>
</evidence>